<dbReference type="InterPro" id="IPR003593">
    <property type="entry name" value="AAA+_ATPase"/>
</dbReference>
<keyword evidence="6" id="KW-0342">GTP-binding</keyword>
<evidence type="ECO:0000313" key="10">
    <source>
        <dbReference type="EMBL" id="SVA02767.1"/>
    </source>
</evidence>
<dbReference type="AlphaFoldDB" id="A0A381SKB1"/>
<evidence type="ECO:0000259" key="9">
    <source>
        <dbReference type="PROSITE" id="PS51712"/>
    </source>
</evidence>
<evidence type="ECO:0000256" key="7">
    <source>
        <dbReference type="ARBA" id="ARBA00032345"/>
    </source>
</evidence>
<dbReference type="CDD" id="cd01894">
    <property type="entry name" value="EngA1"/>
    <property type="match status" value="1"/>
</dbReference>
<sequence length="456" mass="50695">MLPVIALIGRPNVGKSTLFNRLTRTRKALVDDQPGVTRDRIYGTCVQGDLRCLVVDTGGLTTKETAIQIAVQEQVEKVLGEADALMFLTDARAGAVPEEFDIAERLRQSGQKVFVVVNKIEGLEPDIVSAEFNELGLGIPRAISAKTGFGVAELLIWLETKLPNVKDKPERSDRPRVALIGRPNVGKSTLANALVSEKRVIVADEPGTTRDSIEVALDRFEQPLMLIDTAGVRRRARVTQTLEKFSVVKTLQAIEDSQVVVHVLDGRQGVLEQDLTIAGLIQESGRSVVLAVNKWDGMERRDKNYFRRSLDRRFSFLPEHHTLYISALYGSGVTDVIKSVMLALRSNWIEMPTSRLNTVLREAVERHAPPLRQGRVVKIKYAHQGGKNPPTVVLHGNMLKQLPANYLRYIATAFGKAFGLVGTRVRLELRTSKNPYSAGRRTTQRQKSSRIRGQAR</sequence>
<evidence type="ECO:0000256" key="5">
    <source>
        <dbReference type="ARBA" id="ARBA00022741"/>
    </source>
</evidence>
<dbReference type="CDD" id="cd01895">
    <property type="entry name" value="EngA2"/>
    <property type="match status" value="1"/>
</dbReference>
<dbReference type="InterPro" id="IPR031166">
    <property type="entry name" value="G_ENGA"/>
</dbReference>
<dbReference type="PANTHER" id="PTHR43834:SF6">
    <property type="entry name" value="GTPASE DER"/>
    <property type="match status" value="1"/>
</dbReference>
<evidence type="ECO:0000256" key="3">
    <source>
        <dbReference type="ARBA" id="ARBA00022517"/>
    </source>
</evidence>
<dbReference type="InterPro" id="IPR027417">
    <property type="entry name" value="P-loop_NTPase"/>
</dbReference>
<keyword evidence="4" id="KW-0677">Repeat</keyword>
<dbReference type="HAMAP" id="MF_00195">
    <property type="entry name" value="GTPase_Der"/>
    <property type="match status" value="1"/>
</dbReference>
<feature type="region of interest" description="Disordered" evidence="8">
    <location>
        <begin position="432"/>
        <end position="456"/>
    </location>
</feature>
<keyword evidence="5" id="KW-0547">Nucleotide-binding</keyword>
<dbReference type="GO" id="GO:0005525">
    <property type="term" value="F:GTP binding"/>
    <property type="evidence" value="ECO:0007669"/>
    <property type="project" value="UniProtKB-KW"/>
</dbReference>
<dbReference type="InterPro" id="IPR006073">
    <property type="entry name" value="GTP-bd"/>
</dbReference>
<evidence type="ECO:0000256" key="4">
    <source>
        <dbReference type="ARBA" id="ARBA00022737"/>
    </source>
</evidence>
<dbReference type="GO" id="GO:0042254">
    <property type="term" value="P:ribosome biogenesis"/>
    <property type="evidence" value="ECO:0007669"/>
    <property type="project" value="UniProtKB-KW"/>
</dbReference>
<dbReference type="GO" id="GO:0043022">
    <property type="term" value="F:ribosome binding"/>
    <property type="evidence" value="ECO:0007669"/>
    <property type="project" value="TreeGrafter"/>
</dbReference>
<organism evidence="10">
    <name type="scientific">marine metagenome</name>
    <dbReference type="NCBI Taxonomy" id="408172"/>
    <lineage>
        <taxon>unclassified sequences</taxon>
        <taxon>metagenomes</taxon>
        <taxon>ecological metagenomes</taxon>
    </lineage>
</organism>
<reference evidence="10" key="1">
    <citation type="submission" date="2018-05" db="EMBL/GenBank/DDBJ databases">
        <authorList>
            <person name="Lanie J.A."/>
            <person name="Ng W.-L."/>
            <person name="Kazmierczak K.M."/>
            <person name="Andrzejewski T.M."/>
            <person name="Davidsen T.M."/>
            <person name="Wayne K.J."/>
            <person name="Tettelin H."/>
            <person name="Glass J.I."/>
            <person name="Rusch D."/>
            <person name="Podicherti R."/>
            <person name="Tsui H.-C.T."/>
            <person name="Winkler M.E."/>
        </authorList>
    </citation>
    <scope>NUCLEOTIDE SEQUENCE</scope>
</reference>
<dbReference type="Pfam" id="PF14714">
    <property type="entry name" value="KH_dom-like"/>
    <property type="match status" value="1"/>
</dbReference>
<dbReference type="Gene3D" id="3.30.300.20">
    <property type="match status" value="1"/>
</dbReference>
<keyword evidence="3" id="KW-0690">Ribosome biogenesis</keyword>
<name>A0A381SKB1_9ZZZZ</name>
<dbReference type="FunFam" id="3.30.300.20:FF:000004">
    <property type="entry name" value="GTPase Der"/>
    <property type="match status" value="1"/>
</dbReference>
<evidence type="ECO:0000256" key="8">
    <source>
        <dbReference type="SAM" id="MobiDB-lite"/>
    </source>
</evidence>
<dbReference type="SUPFAM" id="SSF52540">
    <property type="entry name" value="P-loop containing nucleoside triphosphate hydrolases"/>
    <property type="match status" value="2"/>
</dbReference>
<dbReference type="SMART" id="SM00382">
    <property type="entry name" value="AAA"/>
    <property type="match status" value="2"/>
</dbReference>
<dbReference type="EMBL" id="UINC01003038">
    <property type="protein sequence ID" value="SVA02767.1"/>
    <property type="molecule type" value="Genomic_DNA"/>
</dbReference>
<feature type="compositionally biased region" description="Basic residues" evidence="8">
    <location>
        <begin position="442"/>
        <end position="456"/>
    </location>
</feature>
<dbReference type="PRINTS" id="PR00326">
    <property type="entry name" value="GTP1OBG"/>
</dbReference>
<dbReference type="NCBIfam" id="TIGR00231">
    <property type="entry name" value="small_GTP"/>
    <property type="match status" value="2"/>
</dbReference>
<dbReference type="InterPro" id="IPR032859">
    <property type="entry name" value="KH_dom-like"/>
</dbReference>
<dbReference type="PROSITE" id="PS51712">
    <property type="entry name" value="G_ENGA"/>
    <property type="match status" value="2"/>
</dbReference>
<evidence type="ECO:0000256" key="6">
    <source>
        <dbReference type="ARBA" id="ARBA00023134"/>
    </source>
</evidence>
<dbReference type="Gene3D" id="3.40.50.300">
    <property type="entry name" value="P-loop containing nucleotide triphosphate hydrolases"/>
    <property type="match status" value="2"/>
</dbReference>
<dbReference type="PIRSF" id="PIRSF006485">
    <property type="entry name" value="GTP-binding_EngA"/>
    <property type="match status" value="1"/>
</dbReference>
<proteinExistence type="inferred from homology"/>
<dbReference type="NCBIfam" id="TIGR03594">
    <property type="entry name" value="GTPase_EngA"/>
    <property type="match status" value="1"/>
</dbReference>
<feature type="domain" description="EngA-type G" evidence="9">
    <location>
        <begin position="3"/>
        <end position="166"/>
    </location>
</feature>
<evidence type="ECO:0000256" key="1">
    <source>
        <dbReference type="ARBA" id="ARBA00008279"/>
    </source>
</evidence>
<dbReference type="FunFam" id="3.40.50.300:FF:000040">
    <property type="entry name" value="GTPase Der"/>
    <property type="match status" value="1"/>
</dbReference>
<dbReference type="InterPro" id="IPR016484">
    <property type="entry name" value="GTPase_Der"/>
</dbReference>
<gene>
    <name evidence="10" type="ORF">METZ01_LOCUS55621</name>
</gene>
<dbReference type="InterPro" id="IPR005225">
    <property type="entry name" value="Small_GTP-bd"/>
</dbReference>
<dbReference type="PANTHER" id="PTHR43834">
    <property type="entry name" value="GTPASE DER"/>
    <property type="match status" value="1"/>
</dbReference>
<comment type="similarity">
    <text evidence="1">Belongs to the TRAFAC class TrmE-Era-EngA-EngB-Septin-like GTPase superfamily. EngA (Der) GTPase family.</text>
</comment>
<protein>
    <recommendedName>
        <fullName evidence="2">GTPase Der</fullName>
    </recommendedName>
    <alternativeName>
        <fullName evidence="7">GTP-binding protein EngA</fullName>
    </alternativeName>
</protein>
<feature type="domain" description="EngA-type G" evidence="9">
    <location>
        <begin position="175"/>
        <end position="348"/>
    </location>
</feature>
<evidence type="ECO:0000256" key="2">
    <source>
        <dbReference type="ARBA" id="ARBA00020953"/>
    </source>
</evidence>
<dbReference type="Pfam" id="PF01926">
    <property type="entry name" value="MMR_HSR1"/>
    <property type="match status" value="2"/>
</dbReference>
<accession>A0A381SKB1</accession>
<dbReference type="InterPro" id="IPR015946">
    <property type="entry name" value="KH_dom-like_a/b"/>
</dbReference>